<dbReference type="Proteomes" id="UP000703269">
    <property type="component" value="Unassembled WGS sequence"/>
</dbReference>
<accession>A0A9P3GT20</accession>
<dbReference type="AlphaFoldDB" id="A0A9P3GT20"/>
<organism evidence="1 2">
    <name type="scientific">Phanerochaete sordida</name>
    <dbReference type="NCBI Taxonomy" id="48140"/>
    <lineage>
        <taxon>Eukaryota</taxon>
        <taxon>Fungi</taxon>
        <taxon>Dikarya</taxon>
        <taxon>Basidiomycota</taxon>
        <taxon>Agaricomycotina</taxon>
        <taxon>Agaricomycetes</taxon>
        <taxon>Polyporales</taxon>
        <taxon>Phanerochaetaceae</taxon>
        <taxon>Phanerochaete</taxon>
    </lineage>
</organism>
<comment type="caution">
    <text evidence="1">The sequence shown here is derived from an EMBL/GenBank/DDBJ whole genome shotgun (WGS) entry which is preliminary data.</text>
</comment>
<name>A0A9P3GT20_9APHY</name>
<protein>
    <submittedName>
        <fullName evidence="1">Uncharacterized protein</fullName>
    </submittedName>
</protein>
<evidence type="ECO:0000313" key="2">
    <source>
        <dbReference type="Proteomes" id="UP000703269"/>
    </source>
</evidence>
<gene>
    <name evidence="1" type="ORF">PsYK624_162670</name>
</gene>
<dbReference type="EMBL" id="BPQB01000128">
    <property type="protein sequence ID" value="GJE99989.1"/>
    <property type="molecule type" value="Genomic_DNA"/>
</dbReference>
<keyword evidence="2" id="KW-1185">Reference proteome</keyword>
<evidence type="ECO:0000313" key="1">
    <source>
        <dbReference type="EMBL" id="GJE99989.1"/>
    </source>
</evidence>
<sequence>MKGHPGDSRPYTYGVHTSSLADIPESEQVMNVYASGLESLAEAFAASKPDLRLEVSKVLPQRVLVFSAGSYWMRTWWSSATGSCVEMRITSLAAAS</sequence>
<reference evidence="1 2" key="1">
    <citation type="submission" date="2021-08" db="EMBL/GenBank/DDBJ databases">
        <title>Draft Genome Sequence of Phanerochaete sordida strain YK-624.</title>
        <authorList>
            <person name="Mori T."/>
            <person name="Dohra H."/>
            <person name="Suzuki T."/>
            <person name="Kawagishi H."/>
            <person name="Hirai H."/>
        </authorList>
    </citation>
    <scope>NUCLEOTIDE SEQUENCE [LARGE SCALE GENOMIC DNA]</scope>
    <source>
        <strain evidence="1 2">YK-624</strain>
    </source>
</reference>
<proteinExistence type="predicted"/>